<accession>A0AC61QPG7</accession>
<evidence type="ECO:0000313" key="2">
    <source>
        <dbReference type="Proteomes" id="UP000308886"/>
    </source>
</evidence>
<proteinExistence type="predicted"/>
<protein>
    <submittedName>
        <fullName evidence="1">Uncharacterized protein</fullName>
    </submittedName>
</protein>
<organism evidence="1 2">
    <name type="scientific">Palleniella muris</name>
    <dbReference type="NCBI Taxonomy" id="3038145"/>
    <lineage>
        <taxon>Bacteria</taxon>
        <taxon>Pseudomonadati</taxon>
        <taxon>Bacteroidota</taxon>
        <taxon>Bacteroidia</taxon>
        <taxon>Bacteroidales</taxon>
        <taxon>Prevotellaceae</taxon>
        <taxon>Palleniella</taxon>
    </lineage>
</organism>
<reference evidence="1" key="1">
    <citation type="submission" date="2019-04" db="EMBL/GenBank/DDBJ databases">
        <title>Microbes associate with the intestines of laboratory mice.</title>
        <authorList>
            <person name="Navarre W."/>
            <person name="Wong E."/>
            <person name="Huang K."/>
            <person name="Tropini C."/>
            <person name="Ng K."/>
            <person name="Yu B."/>
        </authorList>
    </citation>
    <scope>NUCLEOTIDE SEQUENCE</scope>
    <source>
        <strain evidence="1">NM73_A23</strain>
    </source>
</reference>
<dbReference type="EMBL" id="SRZC01000014">
    <property type="protein sequence ID" value="TGX81705.1"/>
    <property type="molecule type" value="Genomic_DNA"/>
</dbReference>
<gene>
    <name evidence="1" type="ORF">E5358_09235</name>
</gene>
<comment type="caution">
    <text evidence="1">The sequence shown here is derived from an EMBL/GenBank/DDBJ whole genome shotgun (WGS) entry which is preliminary data.</text>
</comment>
<name>A0AC61QPG7_9BACT</name>
<sequence length="221" mass="25165">MKVTDKNIALFLQKYMDGLTSVDEERMLADYFRKHGDKPAPEGIDGEDWQVYREMFAMFEPKLQARHNYVRHLIAASATILLAFGAYLWLNNSNNPMQPIPDQSFTAIAEQDDSTNVEIPEDTLNIEIAPASPPAAKPNTRKKININRYRDTPPPPRYYMAQASAPADSADAIDLEEAARQADLLMKAVYVQQQIDLYDIMSQYAAIANIDYMSEEEEVYY</sequence>
<evidence type="ECO:0000313" key="1">
    <source>
        <dbReference type="EMBL" id="TGX81705.1"/>
    </source>
</evidence>
<keyword evidence="2" id="KW-1185">Reference proteome</keyword>
<dbReference type="Proteomes" id="UP000308886">
    <property type="component" value="Unassembled WGS sequence"/>
</dbReference>